<keyword evidence="5 7" id="KW-1133">Transmembrane helix</keyword>
<keyword evidence="9" id="KW-1185">Reference proteome</keyword>
<feature type="transmembrane region" description="Helical" evidence="7">
    <location>
        <begin position="294"/>
        <end position="312"/>
    </location>
</feature>
<keyword evidence="4 7" id="KW-0812">Transmembrane</keyword>
<evidence type="ECO:0000256" key="4">
    <source>
        <dbReference type="ARBA" id="ARBA00022692"/>
    </source>
</evidence>
<dbReference type="CDD" id="cd13127">
    <property type="entry name" value="MATE_tuaB_like"/>
    <property type="match status" value="1"/>
</dbReference>
<gene>
    <name evidence="8" type="ORF">DFR56_109123</name>
</gene>
<keyword evidence="6 7" id="KW-0472">Membrane</keyword>
<evidence type="ECO:0000256" key="6">
    <source>
        <dbReference type="ARBA" id="ARBA00023136"/>
    </source>
</evidence>
<evidence type="ECO:0000256" key="1">
    <source>
        <dbReference type="ARBA" id="ARBA00004651"/>
    </source>
</evidence>
<feature type="transmembrane region" description="Helical" evidence="7">
    <location>
        <begin position="361"/>
        <end position="381"/>
    </location>
</feature>
<feature type="transmembrane region" description="Helical" evidence="7">
    <location>
        <begin position="117"/>
        <end position="140"/>
    </location>
</feature>
<feature type="transmembrane region" description="Helical" evidence="7">
    <location>
        <begin position="255"/>
        <end position="274"/>
    </location>
</feature>
<dbReference type="Proteomes" id="UP000247978">
    <property type="component" value="Unassembled WGS sequence"/>
</dbReference>
<comment type="caution">
    <text evidence="8">The sequence shown here is derived from an EMBL/GenBank/DDBJ whole genome shotgun (WGS) entry which is preliminary data.</text>
</comment>
<feature type="transmembrane region" description="Helical" evidence="7">
    <location>
        <begin position="446"/>
        <end position="467"/>
    </location>
</feature>
<protein>
    <submittedName>
        <fullName evidence="8">PST family polysaccharide transporter</fullName>
    </submittedName>
</protein>
<dbReference type="Pfam" id="PF13440">
    <property type="entry name" value="Polysacc_synt_3"/>
    <property type="match status" value="1"/>
</dbReference>
<dbReference type="InterPro" id="IPR050833">
    <property type="entry name" value="Poly_Biosynth_Transport"/>
</dbReference>
<dbReference type="AlphaFoldDB" id="A0A2V3VWL2"/>
<feature type="transmembrane region" description="Helical" evidence="7">
    <location>
        <begin position="418"/>
        <end position="440"/>
    </location>
</feature>
<dbReference type="EMBL" id="QJJQ01000009">
    <property type="protein sequence ID" value="PXW85960.1"/>
    <property type="molecule type" value="Genomic_DNA"/>
</dbReference>
<evidence type="ECO:0000256" key="5">
    <source>
        <dbReference type="ARBA" id="ARBA00022989"/>
    </source>
</evidence>
<feature type="transmembrane region" description="Helical" evidence="7">
    <location>
        <begin position="152"/>
        <end position="171"/>
    </location>
</feature>
<dbReference type="RefSeq" id="WP_110395917.1">
    <property type="nucleotide sequence ID" value="NZ_JBHUHB010000001.1"/>
</dbReference>
<feature type="transmembrane region" description="Helical" evidence="7">
    <location>
        <begin position="86"/>
        <end position="105"/>
    </location>
</feature>
<feature type="transmembrane region" description="Helical" evidence="7">
    <location>
        <begin position="332"/>
        <end position="349"/>
    </location>
</feature>
<comment type="subcellular location">
    <subcellularLocation>
        <location evidence="1">Cell membrane</location>
        <topology evidence="1">Multi-pass membrane protein</topology>
    </subcellularLocation>
</comment>
<proteinExistence type="inferred from homology"/>
<keyword evidence="3" id="KW-1003">Cell membrane</keyword>
<evidence type="ECO:0000313" key="9">
    <source>
        <dbReference type="Proteomes" id="UP000247978"/>
    </source>
</evidence>
<feature type="transmembrane region" description="Helical" evidence="7">
    <location>
        <begin position="177"/>
        <end position="196"/>
    </location>
</feature>
<sequence>MEEKEFNKRITNATKWSSLTQVVSKIITPLTNMILARILAPEAFGVIATITMIISFTDMFTDAGFQKYLVQREFKNVKDKYQSANVAFWTNFILSLFLWAIIILFNNQIAMLVGNPGLGIVIVIACIQLPLTSFSSIQMALYRRSFDFKTLFTVRIIGIVIPFLVTIPLAFFGLSYWSLIIGMISMQIFNAIFLTLKSKWKPNLFYDFKILKQMLSFSIWSLIESISIWFTVWIDTLIIGYFLSQYYLGLYKTSTIMVNSLLALVTAAIVPVLFSTLSRLQNDNNKFNSMYFKFQRLVSVLVFPMGVGVYLYSDLATQLMLGNQWSEASSIIGIWALTSAIMIVYGQFCSEVYRAKGKPKLSFLAQVLHLIVLVPTVIIAAKYGFWPLVFARSWIRTQFVAVHLIIMKLVMKISIFKTFINVLPTMISVLVMGLFGYLLIKVSDNVLWSIISIFLCALIYFGVLFLFPKMRKEIMSLGKGVLPQKVSKNRS</sequence>
<dbReference type="PANTHER" id="PTHR30250:SF10">
    <property type="entry name" value="LIPOPOLYSACCHARIDE BIOSYNTHESIS PROTEIN WZXC"/>
    <property type="match status" value="1"/>
</dbReference>
<evidence type="ECO:0000313" key="8">
    <source>
        <dbReference type="EMBL" id="PXW85960.1"/>
    </source>
</evidence>
<dbReference type="PANTHER" id="PTHR30250">
    <property type="entry name" value="PST FAMILY PREDICTED COLANIC ACID TRANSPORTER"/>
    <property type="match status" value="1"/>
</dbReference>
<reference evidence="8 9" key="1">
    <citation type="submission" date="2018-05" db="EMBL/GenBank/DDBJ databases">
        <title>Genomic Encyclopedia of Type Strains, Phase IV (KMG-IV): sequencing the most valuable type-strain genomes for metagenomic binning, comparative biology and taxonomic classification.</title>
        <authorList>
            <person name="Goeker M."/>
        </authorList>
    </citation>
    <scope>NUCLEOTIDE SEQUENCE [LARGE SCALE GENOMIC DNA]</scope>
    <source>
        <strain evidence="8 9">DSM 28556</strain>
    </source>
</reference>
<feature type="transmembrane region" description="Helical" evidence="7">
    <location>
        <begin position="393"/>
        <end position="411"/>
    </location>
</feature>
<feature type="transmembrane region" description="Helical" evidence="7">
    <location>
        <begin position="43"/>
        <end position="65"/>
    </location>
</feature>
<comment type="similarity">
    <text evidence="2">Belongs to the polysaccharide synthase family.</text>
</comment>
<organism evidence="8 9">
    <name type="scientific">Pseudogracilibacillus auburnensis</name>
    <dbReference type="NCBI Taxonomy" id="1494959"/>
    <lineage>
        <taxon>Bacteria</taxon>
        <taxon>Bacillati</taxon>
        <taxon>Bacillota</taxon>
        <taxon>Bacilli</taxon>
        <taxon>Bacillales</taxon>
        <taxon>Bacillaceae</taxon>
        <taxon>Pseudogracilibacillus</taxon>
    </lineage>
</organism>
<dbReference type="OrthoDB" id="9770347at2"/>
<evidence type="ECO:0000256" key="2">
    <source>
        <dbReference type="ARBA" id="ARBA00007430"/>
    </source>
</evidence>
<accession>A0A2V3VWL2</accession>
<feature type="transmembrane region" description="Helical" evidence="7">
    <location>
        <begin position="217"/>
        <end position="243"/>
    </location>
</feature>
<evidence type="ECO:0000256" key="7">
    <source>
        <dbReference type="SAM" id="Phobius"/>
    </source>
</evidence>
<name>A0A2V3VWL2_9BACI</name>
<evidence type="ECO:0000256" key="3">
    <source>
        <dbReference type="ARBA" id="ARBA00022475"/>
    </source>
</evidence>
<dbReference type="GO" id="GO:0005886">
    <property type="term" value="C:plasma membrane"/>
    <property type="evidence" value="ECO:0007669"/>
    <property type="project" value="UniProtKB-SubCell"/>
</dbReference>